<proteinExistence type="predicted"/>
<organism evidence="1">
    <name type="scientific">Arundo donax</name>
    <name type="common">Giant reed</name>
    <name type="synonym">Donax arundinaceus</name>
    <dbReference type="NCBI Taxonomy" id="35708"/>
    <lineage>
        <taxon>Eukaryota</taxon>
        <taxon>Viridiplantae</taxon>
        <taxon>Streptophyta</taxon>
        <taxon>Embryophyta</taxon>
        <taxon>Tracheophyta</taxon>
        <taxon>Spermatophyta</taxon>
        <taxon>Magnoliopsida</taxon>
        <taxon>Liliopsida</taxon>
        <taxon>Poales</taxon>
        <taxon>Poaceae</taxon>
        <taxon>PACMAD clade</taxon>
        <taxon>Arundinoideae</taxon>
        <taxon>Arundineae</taxon>
        <taxon>Arundo</taxon>
    </lineage>
</organism>
<accession>A0A0A9CK17</accession>
<evidence type="ECO:0000313" key="1">
    <source>
        <dbReference type="EMBL" id="JAD75931.1"/>
    </source>
</evidence>
<sequence length="38" mass="4589">MFPVFVYFVRIFSLKEKHFDVLTDDTCSTNPYIIQLFN</sequence>
<reference evidence="1" key="1">
    <citation type="submission" date="2014-09" db="EMBL/GenBank/DDBJ databases">
        <authorList>
            <person name="Magalhaes I.L.F."/>
            <person name="Oliveira U."/>
            <person name="Santos F.R."/>
            <person name="Vidigal T.H.D.A."/>
            <person name="Brescovit A.D."/>
            <person name="Santos A.J."/>
        </authorList>
    </citation>
    <scope>NUCLEOTIDE SEQUENCE</scope>
    <source>
        <tissue evidence="1">Shoot tissue taken approximately 20 cm above the soil surface</tissue>
    </source>
</reference>
<protein>
    <submittedName>
        <fullName evidence="1">Uncharacterized protein</fullName>
    </submittedName>
</protein>
<dbReference type="AlphaFoldDB" id="A0A0A9CK17"/>
<name>A0A0A9CK17_ARUDO</name>
<reference evidence="1" key="2">
    <citation type="journal article" date="2015" name="Data Brief">
        <title>Shoot transcriptome of the giant reed, Arundo donax.</title>
        <authorList>
            <person name="Barrero R.A."/>
            <person name="Guerrero F.D."/>
            <person name="Moolhuijzen P."/>
            <person name="Goolsby J.A."/>
            <person name="Tidwell J."/>
            <person name="Bellgard S.E."/>
            <person name="Bellgard M.I."/>
        </authorList>
    </citation>
    <scope>NUCLEOTIDE SEQUENCE</scope>
    <source>
        <tissue evidence="1">Shoot tissue taken approximately 20 cm above the soil surface</tissue>
    </source>
</reference>
<dbReference type="EMBL" id="GBRH01221964">
    <property type="protein sequence ID" value="JAD75931.1"/>
    <property type="molecule type" value="Transcribed_RNA"/>
</dbReference>